<evidence type="ECO:0000256" key="7">
    <source>
        <dbReference type="PROSITE-ProRule" id="PRU01091"/>
    </source>
</evidence>
<dbReference type="Gene3D" id="1.10.10.10">
    <property type="entry name" value="Winged helix-like DNA-binding domain superfamily/Winged helix DNA-binding domain"/>
    <property type="match status" value="1"/>
</dbReference>
<feature type="DNA-binding region" description="OmpR/PhoB-type" evidence="7">
    <location>
        <begin position="145"/>
        <end position="244"/>
    </location>
</feature>
<dbReference type="GO" id="GO:0006355">
    <property type="term" value="P:regulation of DNA-templated transcription"/>
    <property type="evidence" value="ECO:0007669"/>
    <property type="project" value="InterPro"/>
</dbReference>
<dbReference type="EMBL" id="SACL01000010">
    <property type="protein sequence ID" value="RVT91561.1"/>
    <property type="molecule type" value="Genomic_DNA"/>
</dbReference>
<dbReference type="GO" id="GO:0032993">
    <property type="term" value="C:protein-DNA complex"/>
    <property type="evidence" value="ECO:0007669"/>
    <property type="project" value="TreeGrafter"/>
</dbReference>
<dbReference type="GO" id="GO:0005829">
    <property type="term" value="C:cytosol"/>
    <property type="evidence" value="ECO:0007669"/>
    <property type="project" value="TreeGrafter"/>
</dbReference>
<dbReference type="Proteomes" id="UP000282957">
    <property type="component" value="Unassembled WGS sequence"/>
</dbReference>
<dbReference type="GO" id="GO:0000156">
    <property type="term" value="F:phosphorelay response regulator activity"/>
    <property type="evidence" value="ECO:0007669"/>
    <property type="project" value="TreeGrafter"/>
</dbReference>
<dbReference type="PROSITE" id="PS50110">
    <property type="entry name" value="RESPONSE_REGULATORY"/>
    <property type="match status" value="1"/>
</dbReference>
<dbReference type="PANTHER" id="PTHR48111">
    <property type="entry name" value="REGULATOR OF RPOS"/>
    <property type="match status" value="1"/>
</dbReference>
<dbReference type="Pfam" id="PF00486">
    <property type="entry name" value="Trans_reg_C"/>
    <property type="match status" value="1"/>
</dbReference>
<dbReference type="GO" id="GO:0000976">
    <property type="term" value="F:transcription cis-regulatory region binding"/>
    <property type="evidence" value="ECO:0007669"/>
    <property type="project" value="TreeGrafter"/>
</dbReference>
<sequence>MDCPGGVTIRRARAWGGGCWVSETRVLLVDDDEALGDALSDALEQYGFDVRVARDWVAALAELERHHPDVIVLDQRLGRVDTLARLPELRQRTEAPIIMLTANNNETDRIIGLETGADDFLVKPITSRELIARVRSQLRRQVRAPGTVVASAWKISRQERRLYRPDGSVVSLTGAQFSLLDCLAAANGEPLSREELTRTVLLRSARADDRSIDNLVYQLRQKIRDAGGGDAIVALRNRGYAFAGFFTGEE</sequence>
<dbReference type="OrthoDB" id="7273077at2"/>
<dbReference type="AlphaFoldDB" id="A0A437M1H7"/>
<dbReference type="InterPro" id="IPR036388">
    <property type="entry name" value="WH-like_DNA-bd_sf"/>
</dbReference>
<keyword evidence="3" id="KW-0805">Transcription regulation</keyword>
<evidence type="ECO:0000256" key="2">
    <source>
        <dbReference type="ARBA" id="ARBA00023012"/>
    </source>
</evidence>
<dbReference type="Gene3D" id="6.10.250.690">
    <property type="match status" value="1"/>
</dbReference>
<evidence type="ECO:0000256" key="4">
    <source>
        <dbReference type="ARBA" id="ARBA00023125"/>
    </source>
</evidence>
<name>A0A437M1H7_9PROT</name>
<dbReference type="SMART" id="SM00448">
    <property type="entry name" value="REC"/>
    <property type="match status" value="1"/>
</dbReference>
<evidence type="ECO:0000259" key="9">
    <source>
        <dbReference type="PROSITE" id="PS51755"/>
    </source>
</evidence>
<keyword evidence="4 7" id="KW-0238">DNA-binding</keyword>
<protein>
    <submittedName>
        <fullName evidence="10">Response regulator transcription factor</fullName>
    </submittedName>
</protein>
<dbReference type="SMART" id="SM00862">
    <property type="entry name" value="Trans_reg_C"/>
    <property type="match status" value="1"/>
</dbReference>
<dbReference type="InterPro" id="IPR011006">
    <property type="entry name" value="CheY-like_superfamily"/>
</dbReference>
<feature type="domain" description="Response regulatory" evidence="8">
    <location>
        <begin position="25"/>
        <end position="138"/>
    </location>
</feature>
<feature type="modified residue" description="4-aspartylphosphate" evidence="6">
    <location>
        <position position="74"/>
    </location>
</feature>
<keyword evidence="2" id="KW-0902">Two-component regulatory system</keyword>
<gene>
    <name evidence="10" type="ORF">EOD42_21560</name>
</gene>
<dbReference type="PANTHER" id="PTHR48111:SF4">
    <property type="entry name" value="DNA-BINDING DUAL TRANSCRIPTIONAL REGULATOR OMPR"/>
    <property type="match status" value="1"/>
</dbReference>
<keyword evidence="11" id="KW-1185">Reference proteome</keyword>
<organism evidence="10 11">
    <name type="scientific">Rhodovarius crocodyli</name>
    <dbReference type="NCBI Taxonomy" id="1979269"/>
    <lineage>
        <taxon>Bacteria</taxon>
        <taxon>Pseudomonadati</taxon>
        <taxon>Pseudomonadota</taxon>
        <taxon>Alphaproteobacteria</taxon>
        <taxon>Acetobacterales</taxon>
        <taxon>Roseomonadaceae</taxon>
        <taxon>Rhodovarius</taxon>
    </lineage>
</organism>
<evidence type="ECO:0000313" key="10">
    <source>
        <dbReference type="EMBL" id="RVT91561.1"/>
    </source>
</evidence>
<dbReference type="Gene3D" id="3.40.50.2300">
    <property type="match status" value="1"/>
</dbReference>
<evidence type="ECO:0000313" key="11">
    <source>
        <dbReference type="Proteomes" id="UP000282957"/>
    </source>
</evidence>
<dbReference type="InterPro" id="IPR001789">
    <property type="entry name" value="Sig_transdc_resp-reg_receiver"/>
</dbReference>
<keyword evidence="1 6" id="KW-0597">Phosphoprotein</keyword>
<evidence type="ECO:0000259" key="8">
    <source>
        <dbReference type="PROSITE" id="PS50110"/>
    </source>
</evidence>
<evidence type="ECO:0000256" key="1">
    <source>
        <dbReference type="ARBA" id="ARBA00022553"/>
    </source>
</evidence>
<feature type="domain" description="OmpR/PhoB-type" evidence="9">
    <location>
        <begin position="145"/>
        <end position="244"/>
    </location>
</feature>
<dbReference type="SUPFAM" id="SSF52172">
    <property type="entry name" value="CheY-like"/>
    <property type="match status" value="1"/>
</dbReference>
<reference evidence="10 11" key="1">
    <citation type="submission" date="2019-01" db="EMBL/GenBank/DDBJ databases">
        <authorList>
            <person name="Chen W.-M."/>
        </authorList>
    </citation>
    <scope>NUCLEOTIDE SEQUENCE [LARGE SCALE GENOMIC DNA]</scope>
    <source>
        <strain evidence="10 11">CCP-6</strain>
    </source>
</reference>
<dbReference type="Pfam" id="PF00072">
    <property type="entry name" value="Response_reg"/>
    <property type="match status" value="1"/>
</dbReference>
<dbReference type="CDD" id="cd00383">
    <property type="entry name" value="trans_reg_C"/>
    <property type="match status" value="1"/>
</dbReference>
<dbReference type="PROSITE" id="PS51755">
    <property type="entry name" value="OMPR_PHOB"/>
    <property type="match status" value="1"/>
</dbReference>
<keyword evidence="5" id="KW-0804">Transcription</keyword>
<comment type="caution">
    <text evidence="10">The sequence shown here is derived from an EMBL/GenBank/DDBJ whole genome shotgun (WGS) entry which is preliminary data.</text>
</comment>
<proteinExistence type="predicted"/>
<dbReference type="InterPro" id="IPR039420">
    <property type="entry name" value="WalR-like"/>
</dbReference>
<evidence type="ECO:0000256" key="3">
    <source>
        <dbReference type="ARBA" id="ARBA00023015"/>
    </source>
</evidence>
<evidence type="ECO:0000256" key="5">
    <source>
        <dbReference type="ARBA" id="ARBA00023163"/>
    </source>
</evidence>
<accession>A0A437M1H7</accession>
<dbReference type="InterPro" id="IPR001867">
    <property type="entry name" value="OmpR/PhoB-type_DNA-bd"/>
</dbReference>
<evidence type="ECO:0000256" key="6">
    <source>
        <dbReference type="PROSITE-ProRule" id="PRU00169"/>
    </source>
</evidence>